<dbReference type="Proteomes" id="UP000009309">
    <property type="component" value="Unassembled WGS sequence"/>
</dbReference>
<dbReference type="SUPFAM" id="SSF54909">
    <property type="entry name" value="Dimeric alpha+beta barrel"/>
    <property type="match status" value="1"/>
</dbReference>
<dbReference type="RefSeq" id="WP_009281894.1">
    <property type="nucleotide sequence ID" value="NZ_CAIT01000006.1"/>
</dbReference>
<dbReference type="PANTHER" id="PTHR40260">
    <property type="entry name" value="BLR8190 PROTEIN"/>
    <property type="match status" value="1"/>
</dbReference>
<dbReference type="GO" id="GO:0016491">
    <property type="term" value="F:oxidoreductase activity"/>
    <property type="evidence" value="ECO:0007669"/>
    <property type="project" value="InterPro"/>
</dbReference>
<dbReference type="AlphaFoldDB" id="I2GHD5"/>
<feature type="domain" description="EthD" evidence="1">
    <location>
        <begin position="49"/>
        <end position="123"/>
    </location>
</feature>
<evidence type="ECO:0000259" key="1">
    <source>
        <dbReference type="Pfam" id="PF07110"/>
    </source>
</evidence>
<accession>I2GHD5</accession>
<evidence type="ECO:0000313" key="2">
    <source>
        <dbReference type="EMBL" id="CCH53310.1"/>
    </source>
</evidence>
<dbReference type="eggNOG" id="ENOG5032S97">
    <property type="taxonomic scope" value="Bacteria"/>
</dbReference>
<proteinExistence type="predicted"/>
<dbReference type="InterPro" id="IPR009799">
    <property type="entry name" value="EthD_dom"/>
</dbReference>
<dbReference type="Pfam" id="PF07110">
    <property type="entry name" value="EthD"/>
    <property type="match status" value="1"/>
</dbReference>
<dbReference type="PANTHER" id="PTHR40260:SF2">
    <property type="entry name" value="BLR8190 PROTEIN"/>
    <property type="match status" value="1"/>
</dbReference>
<name>I2GHD5_9BACT</name>
<evidence type="ECO:0000313" key="3">
    <source>
        <dbReference type="Proteomes" id="UP000009309"/>
    </source>
</evidence>
<dbReference type="Gene3D" id="3.30.70.100">
    <property type="match status" value="1"/>
</dbReference>
<comment type="caution">
    <text evidence="2">The sequence shown here is derived from an EMBL/GenBank/DDBJ whole genome shotgun (WGS) entry which is preliminary data.</text>
</comment>
<sequence length="137" mass="15178">MKTPICFLLIVIGLSLGFRQHDLTDNPKIKKGMIKVAIFYPNGEGKTFDMDYYSTKHMPMAARLFGNSLKAMAIDKGVASGTPDTPLPYLAIGYFYFETMADCQASMKANAEKLRADVPNYTNSKPVVQISEVQLAE</sequence>
<dbReference type="InterPro" id="IPR011008">
    <property type="entry name" value="Dimeric_a/b-barrel"/>
</dbReference>
<dbReference type="EMBL" id="CAIT01000006">
    <property type="protein sequence ID" value="CCH53310.1"/>
    <property type="molecule type" value="Genomic_DNA"/>
</dbReference>
<dbReference type="OrthoDB" id="5343971at2"/>
<reference evidence="2 3" key="1">
    <citation type="journal article" date="2012" name="J. Bacteriol.">
        <title>Genome Sequence of the Filamentous Bacterium Fibrisoma limi BUZ 3T.</title>
        <authorList>
            <person name="Filippini M."/>
            <person name="Qi W."/>
            <person name="Jaenicke S."/>
            <person name="Goesmann A."/>
            <person name="Smits T.H."/>
            <person name="Bagheri H.C."/>
        </authorList>
    </citation>
    <scope>NUCLEOTIDE SEQUENCE [LARGE SCALE GENOMIC DNA]</scope>
    <source>
        <strain evidence="3">BUZ 3T</strain>
    </source>
</reference>
<gene>
    <name evidence="2" type="ORF">BN8_02398</name>
</gene>
<organism evidence="2 3">
    <name type="scientific">Fibrisoma limi BUZ 3</name>
    <dbReference type="NCBI Taxonomy" id="1185876"/>
    <lineage>
        <taxon>Bacteria</taxon>
        <taxon>Pseudomonadati</taxon>
        <taxon>Bacteroidota</taxon>
        <taxon>Cytophagia</taxon>
        <taxon>Cytophagales</taxon>
        <taxon>Spirosomataceae</taxon>
        <taxon>Fibrisoma</taxon>
    </lineage>
</organism>
<dbReference type="STRING" id="1185876.BN8_02398"/>
<dbReference type="NCBIfam" id="TIGR02118">
    <property type="entry name" value="EthD family reductase"/>
    <property type="match status" value="1"/>
</dbReference>
<keyword evidence="3" id="KW-1185">Reference proteome</keyword>
<protein>
    <submittedName>
        <fullName evidence="2">Ethyl tert-butyl ether degradation EthD</fullName>
    </submittedName>
</protein>